<sequence>MAPAKKSLSSKKLAVHFEDASAQKKVKSLESATKTTVTTTTKSGGDSITALLTEKSLQHDTRKGGSMLKKGSMAAPSVYKATGSAVDLVQAQTVRREHEKVMKEERQQRCYLCAVIVICIIVSIVLMGVVLYDRYRPKADYDGQKFGSVPRVGGVTGVNGTEGEEAPEYTDPGTNASRPRKITLKNLTEACMKLKPQGCFYHKNYYPDNCKRTKCDSVIIDLTVKNGIFSWKYADERQEIDVEEYTPCGRGKLCSKGQCVEHSATFDYQLPDPQAGGIGLICQLNTSCLKMGGKLIVGDLAKKYTTCENRNCKKPDYVSQVIKSDSHDGPLKTVCVKVLHTQ</sequence>
<accession>A0A915JPI7</accession>
<dbReference type="AlphaFoldDB" id="A0A915JPI7"/>
<proteinExistence type="predicted"/>
<feature type="region of interest" description="Disordered" evidence="1">
    <location>
        <begin position="157"/>
        <end position="178"/>
    </location>
</feature>
<dbReference type="WBParaSite" id="nRc.2.0.1.t28125-RA">
    <property type="protein sequence ID" value="nRc.2.0.1.t28125-RA"/>
    <property type="gene ID" value="nRc.2.0.1.g28125"/>
</dbReference>
<evidence type="ECO:0000256" key="2">
    <source>
        <dbReference type="SAM" id="Phobius"/>
    </source>
</evidence>
<keyword evidence="2" id="KW-1133">Transmembrane helix</keyword>
<keyword evidence="3" id="KW-1185">Reference proteome</keyword>
<feature type="transmembrane region" description="Helical" evidence="2">
    <location>
        <begin position="110"/>
        <end position="132"/>
    </location>
</feature>
<evidence type="ECO:0000256" key="1">
    <source>
        <dbReference type="SAM" id="MobiDB-lite"/>
    </source>
</evidence>
<evidence type="ECO:0000313" key="4">
    <source>
        <dbReference type="WBParaSite" id="nRc.2.0.1.t28125-RA"/>
    </source>
</evidence>
<name>A0A915JPI7_ROMCU</name>
<keyword evidence="2" id="KW-0812">Transmembrane</keyword>
<protein>
    <submittedName>
        <fullName evidence="4">Uncharacterized protein</fullName>
    </submittedName>
</protein>
<evidence type="ECO:0000313" key="3">
    <source>
        <dbReference type="Proteomes" id="UP000887565"/>
    </source>
</evidence>
<organism evidence="3 4">
    <name type="scientific">Romanomermis culicivorax</name>
    <name type="common">Nematode worm</name>
    <dbReference type="NCBI Taxonomy" id="13658"/>
    <lineage>
        <taxon>Eukaryota</taxon>
        <taxon>Metazoa</taxon>
        <taxon>Ecdysozoa</taxon>
        <taxon>Nematoda</taxon>
        <taxon>Enoplea</taxon>
        <taxon>Dorylaimia</taxon>
        <taxon>Mermithida</taxon>
        <taxon>Mermithoidea</taxon>
        <taxon>Mermithidae</taxon>
        <taxon>Romanomermis</taxon>
    </lineage>
</organism>
<keyword evidence="2" id="KW-0472">Membrane</keyword>
<reference evidence="4" key="1">
    <citation type="submission" date="2022-11" db="UniProtKB">
        <authorList>
            <consortium name="WormBaseParasite"/>
        </authorList>
    </citation>
    <scope>IDENTIFICATION</scope>
</reference>
<dbReference type="Proteomes" id="UP000887565">
    <property type="component" value="Unplaced"/>
</dbReference>